<dbReference type="Pfam" id="PF00001">
    <property type="entry name" value="7tm_1"/>
    <property type="match status" value="1"/>
</dbReference>
<dbReference type="SUPFAM" id="SSF81321">
    <property type="entry name" value="Family A G protein-coupled receptor-like"/>
    <property type="match status" value="1"/>
</dbReference>
<accession>A0ABD1JUT2</accession>
<feature type="transmembrane region" description="Helical" evidence="5">
    <location>
        <begin position="127"/>
        <end position="152"/>
    </location>
</feature>
<evidence type="ECO:0000259" key="6">
    <source>
        <dbReference type="PROSITE" id="PS50262"/>
    </source>
</evidence>
<comment type="subcellular location">
    <subcellularLocation>
        <location evidence="1">Membrane</location>
    </subcellularLocation>
</comment>
<gene>
    <name evidence="7" type="ORF">ACEWY4_012919</name>
</gene>
<dbReference type="PANTHER" id="PTHR26451:SF998">
    <property type="entry name" value="ODORANT RECEPTOR-RELATED"/>
    <property type="match status" value="1"/>
</dbReference>
<keyword evidence="4 5" id="KW-0472">Membrane</keyword>
<dbReference type="FunFam" id="1.20.1070.10:FF:000096">
    <property type="entry name" value="Odorant receptor 131-2"/>
    <property type="match status" value="1"/>
</dbReference>
<organism evidence="7 8">
    <name type="scientific">Coilia grayii</name>
    <name type="common">Gray's grenadier anchovy</name>
    <dbReference type="NCBI Taxonomy" id="363190"/>
    <lineage>
        <taxon>Eukaryota</taxon>
        <taxon>Metazoa</taxon>
        <taxon>Chordata</taxon>
        <taxon>Craniata</taxon>
        <taxon>Vertebrata</taxon>
        <taxon>Euteleostomi</taxon>
        <taxon>Actinopterygii</taxon>
        <taxon>Neopterygii</taxon>
        <taxon>Teleostei</taxon>
        <taxon>Clupei</taxon>
        <taxon>Clupeiformes</taxon>
        <taxon>Clupeoidei</taxon>
        <taxon>Engraulidae</taxon>
        <taxon>Coilinae</taxon>
        <taxon>Coilia</taxon>
    </lineage>
</organism>
<comment type="caution">
    <text evidence="7">The sequence shown here is derived from an EMBL/GenBank/DDBJ whole genome shotgun (WGS) entry which is preliminary data.</text>
</comment>
<evidence type="ECO:0000256" key="2">
    <source>
        <dbReference type="ARBA" id="ARBA00022692"/>
    </source>
</evidence>
<evidence type="ECO:0000256" key="1">
    <source>
        <dbReference type="ARBA" id="ARBA00004370"/>
    </source>
</evidence>
<keyword evidence="3 5" id="KW-1133">Transmembrane helix</keyword>
<protein>
    <recommendedName>
        <fullName evidence="6">G-protein coupled receptors family 1 profile domain-containing protein</fullName>
    </recommendedName>
</protein>
<evidence type="ECO:0000256" key="5">
    <source>
        <dbReference type="SAM" id="Phobius"/>
    </source>
</evidence>
<feature type="transmembrane region" description="Helical" evidence="5">
    <location>
        <begin position="49"/>
        <end position="71"/>
    </location>
</feature>
<keyword evidence="8" id="KW-1185">Reference proteome</keyword>
<dbReference type="AlphaFoldDB" id="A0ABD1JUT2"/>
<keyword evidence="2 5" id="KW-0812">Transmembrane</keyword>
<feature type="transmembrane region" description="Helical" evidence="5">
    <location>
        <begin position="16"/>
        <end position="37"/>
    </location>
</feature>
<dbReference type="PROSITE" id="PS50262">
    <property type="entry name" value="G_PROTEIN_RECEP_F1_2"/>
    <property type="match status" value="1"/>
</dbReference>
<sequence>MNFTRDDVEEALAKNLTIVALGVAINCINGMIVFTYLNNAVFHNDTRYILYIHLVINDMIMITLSVSMYVLTYAYPIYNVSVCCMLIVIGSTTHKNTPLILAGMAIERYIAICRPLHHAQICTVQRTYILISIIWFVGFIPPLSDVIILLIVKPWSFFFTNIFCYPYTLYSSKYYNEKTKVVQAVYLSFVWLILIFTYFRILAAAKKAKGDSPASKAHNTILLHGVQLLLCMLSYISPLLDIILVPFFPAHRSKISFFSYLITNIVPRLLSSLIYGIRDKNFAKHMSVYCSCKMIIVKVKPKVHVNKEQP</sequence>
<evidence type="ECO:0000313" key="7">
    <source>
        <dbReference type="EMBL" id="KAL2090656.1"/>
    </source>
</evidence>
<feature type="domain" description="G-protein coupled receptors family 1 profile" evidence="6">
    <location>
        <begin position="28"/>
        <end position="275"/>
    </location>
</feature>
<dbReference type="EMBL" id="JBHFQA010000011">
    <property type="protein sequence ID" value="KAL2090656.1"/>
    <property type="molecule type" value="Genomic_DNA"/>
</dbReference>
<dbReference type="PANTHER" id="PTHR26451">
    <property type="entry name" value="G_PROTEIN_RECEP_F1_2 DOMAIN-CONTAINING PROTEIN"/>
    <property type="match status" value="1"/>
</dbReference>
<dbReference type="InterPro" id="IPR017452">
    <property type="entry name" value="GPCR_Rhodpsn_7TM"/>
</dbReference>
<evidence type="ECO:0000256" key="3">
    <source>
        <dbReference type="ARBA" id="ARBA00022989"/>
    </source>
</evidence>
<dbReference type="InterPro" id="IPR000276">
    <property type="entry name" value="GPCR_Rhodpsn"/>
</dbReference>
<evidence type="ECO:0000313" key="8">
    <source>
        <dbReference type="Proteomes" id="UP001591681"/>
    </source>
</evidence>
<evidence type="ECO:0000256" key="4">
    <source>
        <dbReference type="ARBA" id="ARBA00023136"/>
    </source>
</evidence>
<dbReference type="GO" id="GO:0016020">
    <property type="term" value="C:membrane"/>
    <property type="evidence" value="ECO:0007669"/>
    <property type="project" value="UniProtKB-SubCell"/>
</dbReference>
<feature type="transmembrane region" description="Helical" evidence="5">
    <location>
        <begin position="221"/>
        <end position="245"/>
    </location>
</feature>
<feature type="transmembrane region" description="Helical" evidence="5">
    <location>
        <begin position="181"/>
        <end position="201"/>
    </location>
</feature>
<feature type="transmembrane region" description="Helical" evidence="5">
    <location>
        <begin position="257"/>
        <end position="277"/>
    </location>
</feature>
<reference evidence="7 8" key="1">
    <citation type="submission" date="2024-09" db="EMBL/GenBank/DDBJ databases">
        <title>A chromosome-level genome assembly of Gray's grenadier anchovy, Coilia grayii.</title>
        <authorList>
            <person name="Fu Z."/>
        </authorList>
    </citation>
    <scope>NUCLEOTIDE SEQUENCE [LARGE SCALE GENOMIC DNA]</scope>
    <source>
        <strain evidence="7">G4</strain>
        <tissue evidence="7">Muscle</tissue>
    </source>
</reference>
<dbReference type="InterPro" id="IPR052921">
    <property type="entry name" value="GPCR1_Superfamily_Member"/>
</dbReference>
<proteinExistence type="predicted"/>
<dbReference type="CDD" id="cd00637">
    <property type="entry name" value="7tm_classA_rhodopsin-like"/>
    <property type="match status" value="1"/>
</dbReference>
<dbReference type="Proteomes" id="UP001591681">
    <property type="component" value="Unassembled WGS sequence"/>
</dbReference>
<name>A0ABD1JUT2_9TELE</name>
<dbReference type="Gene3D" id="1.20.1070.10">
    <property type="entry name" value="Rhodopsin 7-helix transmembrane proteins"/>
    <property type="match status" value="1"/>
</dbReference>